<name>A0A9E7JU15_9LILI</name>
<gene>
    <name evidence="1" type="ORF">MUK42_34613</name>
</gene>
<sequence length="38" mass="4517">MVLFRNLQSIQHQMSVALYRDPWVTPSRWLVLCLSTAR</sequence>
<dbReference type="AlphaFoldDB" id="A0A9E7JU15"/>
<dbReference type="Proteomes" id="UP001055439">
    <property type="component" value="Chromosome 3"/>
</dbReference>
<dbReference type="EMBL" id="CP097505">
    <property type="protein sequence ID" value="URD92549.1"/>
    <property type="molecule type" value="Genomic_DNA"/>
</dbReference>
<evidence type="ECO:0000313" key="1">
    <source>
        <dbReference type="EMBL" id="URD92549.1"/>
    </source>
</evidence>
<evidence type="ECO:0000313" key="2">
    <source>
        <dbReference type="Proteomes" id="UP001055439"/>
    </source>
</evidence>
<organism evidence="1 2">
    <name type="scientific">Musa troglodytarum</name>
    <name type="common">fe'i banana</name>
    <dbReference type="NCBI Taxonomy" id="320322"/>
    <lineage>
        <taxon>Eukaryota</taxon>
        <taxon>Viridiplantae</taxon>
        <taxon>Streptophyta</taxon>
        <taxon>Embryophyta</taxon>
        <taxon>Tracheophyta</taxon>
        <taxon>Spermatophyta</taxon>
        <taxon>Magnoliopsida</taxon>
        <taxon>Liliopsida</taxon>
        <taxon>Zingiberales</taxon>
        <taxon>Musaceae</taxon>
        <taxon>Musa</taxon>
    </lineage>
</organism>
<keyword evidence="2" id="KW-1185">Reference proteome</keyword>
<protein>
    <submittedName>
        <fullName evidence="1">Uncharacterized protein</fullName>
    </submittedName>
</protein>
<proteinExistence type="predicted"/>
<reference evidence="1" key="1">
    <citation type="submission" date="2022-05" db="EMBL/GenBank/DDBJ databases">
        <title>The Musa troglodytarum L. genome provides insights into the mechanism of non-climacteric behaviour and enrichment of carotenoids.</title>
        <authorList>
            <person name="Wang J."/>
        </authorList>
    </citation>
    <scope>NUCLEOTIDE SEQUENCE</scope>
    <source>
        <tissue evidence="1">Leaf</tissue>
    </source>
</reference>
<accession>A0A9E7JU15</accession>